<gene>
    <name evidence="1" type="ORF">Acr_09g0001240</name>
</gene>
<name>A0A7J0F4Q7_9ERIC</name>
<dbReference type="EMBL" id="BJWL01000009">
    <property type="protein sequence ID" value="GFY93678.1"/>
    <property type="molecule type" value="Genomic_DNA"/>
</dbReference>
<reference evidence="1 2" key="1">
    <citation type="submission" date="2019-07" db="EMBL/GenBank/DDBJ databases">
        <title>De Novo Assembly of kiwifruit Actinidia rufa.</title>
        <authorList>
            <person name="Sugita-Konishi S."/>
            <person name="Sato K."/>
            <person name="Mori E."/>
            <person name="Abe Y."/>
            <person name="Kisaki G."/>
            <person name="Hamano K."/>
            <person name="Suezawa K."/>
            <person name="Otani M."/>
            <person name="Fukuda T."/>
            <person name="Manabe T."/>
            <person name="Gomi K."/>
            <person name="Tabuchi M."/>
            <person name="Akimitsu K."/>
            <person name="Kataoka I."/>
        </authorList>
    </citation>
    <scope>NUCLEOTIDE SEQUENCE [LARGE SCALE GENOMIC DNA]</scope>
    <source>
        <strain evidence="2">cv. Fuchu</strain>
    </source>
</reference>
<accession>A0A7J0F4Q7</accession>
<comment type="caution">
    <text evidence="1">The sequence shown here is derived from an EMBL/GenBank/DDBJ whole genome shotgun (WGS) entry which is preliminary data.</text>
</comment>
<dbReference type="Proteomes" id="UP000585474">
    <property type="component" value="Unassembled WGS sequence"/>
</dbReference>
<sequence>MLDLLGVTVSDLPYGISELIHLECLDLPNVKNIQGADSRKIKNPQEELNWHDWGISILSSEIVEDSKLFPIPVSSAKFLANLEKDRSLWKSSFKQFHFSIRPIKEQKRGLVPYYGDDVIFRDIYLKPREFHDFEEQRLLEI</sequence>
<keyword evidence="2" id="KW-1185">Reference proteome</keyword>
<evidence type="ECO:0000313" key="2">
    <source>
        <dbReference type="Proteomes" id="UP000585474"/>
    </source>
</evidence>
<evidence type="ECO:0000313" key="1">
    <source>
        <dbReference type="EMBL" id="GFY93678.1"/>
    </source>
</evidence>
<dbReference type="AlphaFoldDB" id="A0A7J0F4Q7"/>
<proteinExistence type="predicted"/>
<protein>
    <submittedName>
        <fullName evidence="1">Uncharacterized protein</fullName>
    </submittedName>
</protein>
<dbReference type="OrthoDB" id="122245at2759"/>
<organism evidence="1 2">
    <name type="scientific">Actinidia rufa</name>
    <dbReference type="NCBI Taxonomy" id="165716"/>
    <lineage>
        <taxon>Eukaryota</taxon>
        <taxon>Viridiplantae</taxon>
        <taxon>Streptophyta</taxon>
        <taxon>Embryophyta</taxon>
        <taxon>Tracheophyta</taxon>
        <taxon>Spermatophyta</taxon>
        <taxon>Magnoliopsida</taxon>
        <taxon>eudicotyledons</taxon>
        <taxon>Gunneridae</taxon>
        <taxon>Pentapetalae</taxon>
        <taxon>asterids</taxon>
        <taxon>Ericales</taxon>
        <taxon>Actinidiaceae</taxon>
        <taxon>Actinidia</taxon>
    </lineage>
</organism>